<evidence type="ECO:0000259" key="2">
    <source>
        <dbReference type="Pfam" id="PF01471"/>
    </source>
</evidence>
<proteinExistence type="predicted"/>
<feature type="signal peptide" evidence="1">
    <location>
        <begin position="1"/>
        <end position="30"/>
    </location>
</feature>
<dbReference type="PROSITE" id="PS01095">
    <property type="entry name" value="GH18_1"/>
    <property type="match status" value="1"/>
</dbReference>
<feature type="chain" id="PRO_5038547078" evidence="1">
    <location>
        <begin position="31"/>
        <end position="355"/>
    </location>
</feature>
<dbReference type="EMBL" id="JADQTO010000003">
    <property type="protein sequence ID" value="MBG0561019.1"/>
    <property type="molecule type" value="Genomic_DNA"/>
</dbReference>
<dbReference type="GO" id="GO:0004553">
    <property type="term" value="F:hydrolase activity, hydrolyzing O-glycosyl compounds"/>
    <property type="evidence" value="ECO:0007669"/>
    <property type="project" value="InterPro"/>
</dbReference>
<accession>A0A931C2F3</accession>
<dbReference type="PANTHER" id="PTHR30469">
    <property type="entry name" value="MULTIDRUG RESISTANCE PROTEIN MDTA"/>
    <property type="match status" value="1"/>
</dbReference>
<keyword evidence="1" id="KW-0732">Signal</keyword>
<protein>
    <submittedName>
        <fullName evidence="3">Peptidoglycan-binding protein</fullName>
    </submittedName>
</protein>
<dbReference type="Proteomes" id="UP000598146">
    <property type="component" value="Unassembled WGS sequence"/>
</dbReference>
<keyword evidence="4" id="KW-1185">Reference proteome</keyword>
<dbReference type="AlphaFoldDB" id="A0A931C2F3"/>
<dbReference type="GO" id="GO:1990281">
    <property type="term" value="C:efflux pump complex"/>
    <property type="evidence" value="ECO:0007669"/>
    <property type="project" value="TreeGrafter"/>
</dbReference>
<gene>
    <name evidence="3" type="ORF">I4J89_06035</name>
</gene>
<evidence type="ECO:0000256" key="1">
    <source>
        <dbReference type="SAM" id="SignalP"/>
    </source>
</evidence>
<organism evidence="3 4">
    <name type="scientific">Actinoplanes aureus</name>
    <dbReference type="NCBI Taxonomy" id="2792083"/>
    <lineage>
        <taxon>Bacteria</taxon>
        <taxon>Bacillati</taxon>
        <taxon>Actinomycetota</taxon>
        <taxon>Actinomycetes</taxon>
        <taxon>Micromonosporales</taxon>
        <taxon>Micromonosporaceae</taxon>
        <taxon>Actinoplanes</taxon>
    </lineage>
</organism>
<dbReference type="InterPro" id="IPR036365">
    <property type="entry name" value="PGBD-like_sf"/>
</dbReference>
<dbReference type="Pfam" id="PF01471">
    <property type="entry name" value="PG_binding_1"/>
    <property type="match status" value="1"/>
</dbReference>
<evidence type="ECO:0000313" key="3">
    <source>
        <dbReference type="EMBL" id="MBG0561019.1"/>
    </source>
</evidence>
<dbReference type="SUPFAM" id="SSF47090">
    <property type="entry name" value="PGBD-like"/>
    <property type="match status" value="1"/>
</dbReference>
<feature type="domain" description="Peptidoglycan binding-like" evidence="2">
    <location>
        <begin position="129"/>
        <end position="177"/>
    </location>
</feature>
<evidence type="ECO:0000313" key="4">
    <source>
        <dbReference type="Proteomes" id="UP000598146"/>
    </source>
</evidence>
<dbReference type="InterPro" id="IPR001579">
    <property type="entry name" value="Glyco_hydro_18_chit_AS"/>
</dbReference>
<dbReference type="GO" id="GO:0015562">
    <property type="term" value="F:efflux transmembrane transporter activity"/>
    <property type="evidence" value="ECO:0007669"/>
    <property type="project" value="TreeGrafter"/>
</dbReference>
<dbReference type="InterPro" id="IPR002477">
    <property type="entry name" value="Peptidoglycan-bd-like"/>
</dbReference>
<reference evidence="3" key="1">
    <citation type="submission" date="2020-11" db="EMBL/GenBank/DDBJ databases">
        <title>Isolation and identification of active actinomycetes.</title>
        <authorList>
            <person name="Sun X."/>
        </authorList>
    </citation>
    <scope>NUCLEOTIDE SEQUENCE</scope>
    <source>
        <strain evidence="3">NEAU-A11</strain>
    </source>
</reference>
<sequence length="355" mass="36123">MRRADAGAAVSRAVKIVAGAVAVASAGVAAALVAQPGAGSEQETGAELPPATAEITKGTLRESVEADGELGYGATRTASARRQGIVTWLPESGATVSRGKPLYRIDDDPAVLLYGTTPAYRAMRSGDEGRDVAQLEKNLKALGYDGFDVDDEYTASTADAVEEWQDDNGLPETGVVGLGQVVFASGPVRVDSLTAEEDAAVRAGQSLLTWTGTSKVVTVRLDVSDAAVAKTGAAVSVTLPDGKRVQGKVTEVATVIVPGSGQDTEPTTEIEAQVAITTGFGSAAVDVVFTAAERRGVLTVPVAALVAAADGGFAVEVVEGDATRHVPVRTGLFAGGRVEITGDGLTEGMTVGMPK</sequence>
<dbReference type="GO" id="GO:0005975">
    <property type="term" value="P:carbohydrate metabolic process"/>
    <property type="evidence" value="ECO:0007669"/>
    <property type="project" value="InterPro"/>
</dbReference>
<dbReference type="Gene3D" id="2.40.420.20">
    <property type="match status" value="1"/>
</dbReference>
<comment type="caution">
    <text evidence="3">The sequence shown here is derived from an EMBL/GenBank/DDBJ whole genome shotgun (WGS) entry which is preliminary data.</text>
</comment>
<dbReference type="InterPro" id="IPR036366">
    <property type="entry name" value="PGBDSf"/>
</dbReference>
<dbReference type="Gene3D" id="1.10.101.10">
    <property type="entry name" value="PGBD-like superfamily/PGBD"/>
    <property type="match status" value="1"/>
</dbReference>
<name>A0A931C2F3_9ACTN</name>